<dbReference type="InterPro" id="IPR011990">
    <property type="entry name" value="TPR-like_helical_dom_sf"/>
</dbReference>
<dbReference type="EMBL" id="LODU01000006">
    <property type="protein sequence ID" value="POH35030.1"/>
    <property type="molecule type" value="Genomic_DNA"/>
</dbReference>
<dbReference type="InterPro" id="IPR001660">
    <property type="entry name" value="SAM"/>
</dbReference>
<dbReference type="CDD" id="cd09487">
    <property type="entry name" value="SAM_superfamily"/>
    <property type="match status" value="1"/>
</dbReference>
<dbReference type="CDD" id="cd07302">
    <property type="entry name" value="CHD"/>
    <property type="match status" value="1"/>
</dbReference>
<proteinExistence type="predicted"/>
<dbReference type="SUPFAM" id="SSF48452">
    <property type="entry name" value="TPR-like"/>
    <property type="match status" value="2"/>
</dbReference>
<dbReference type="PANTHER" id="PTHR16305:SF28">
    <property type="entry name" value="GUANYLATE CYCLASE DOMAIN-CONTAINING PROTEIN"/>
    <property type="match status" value="1"/>
</dbReference>
<dbReference type="Pfam" id="PF00211">
    <property type="entry name" value="Guanylate_cyc"/>
    <property type="match status" value="1"/>
</dbReference>
<evidence type="ECO:0000313" key="5">
    <source>
        <dbReference type="EMBL" id="POH35030.1"/>
    </source>
</evidence>
<dbReference type="RefSeq" id="WP_097527338.1">
    <property type="nucleotide sequence ID" value="NZ_LODU01000006.1"/>
</dbReference>
<dbReference type="Proteomes" id="UP000237511">
    <property type="component" value="Unassembled WGS sequence"/>
</dbReference>
<dbReference type="Pfam" id="PF00536">
    <property type="entry name" value="SAM_1"/>
    <property type="match status" value="1"/>
</dbReference>
<dbReference type="InterPro" id="IPR041664">
    <property type="entry name" value="AAA_16"/>
</dbReference>
<dbReference type="AlphaFoldDB" id="A0A2S3YTR1"/>
<gene>
    <name evidence="5" type="ORF">ATY31_04585</name>
</gene>
<dbReference type="Gene3D" id="1.25.40.10">
    <property type="entry name" value="Tetratricopeptide repeat domain"/>
    <property type="match status" value="2"/>
</dbReference>
<sequence length="1125" mass="123837">MPDIGDWLASIRLERYRQTFLKNGIDLDVVDDLTDADLKELGLSLGDRKRFLRAAATLPQPPPVRGGTKPPVSLIHTEAERRQLTVMFCDLVGSTALSARLDPEDLRQSIVAYRACATEIVGRYDGFVAKYMGDGVLVYFGYPQAHEEDAERAVRAGLAVVEAVDRLDAAGEHLAVRIGIATGLVVVGDIIGTGEAEECSVVGETPNLAARLQALAGPGTVVIAEATRALLRGQFKLESIGLRPIRGFSGAAEAFRVLCEVRSDDRFEVGHATVLPLVGRDQELALLVDRWNLAKTAEGQVVLLEGEAGIGKSRLALALRERLFRQPHRLRRYFASPYYVNSALRPVIAQLEQEAGFEREDSSAEKLAKLQELLEKQMGEVSEMLPLLAELLGLPGTDRCPTLDLAPQQRKKRTFEVLIAQLAGLAAQQPVLMVLEDAHWLDASSLELFGLFVGTIRRLPVLLVITHRPEFVPPWRSFPHVTKVILNRLDRMQAQSLVERLAGGKRLPAVVLDYILANTDGIPLYLEELTKTMLESGLLAVGGDQCGDQFGPGAHLPPRAIPVTLHDSLMARLDRLGRAKAVAQIGACIGREFSYEMIAALAVLDKPELQRGLDQLVATELVFRRGSPPDAVYSFKHALVRDTAYQSLLKSRRRELHRRIGQVFEELAPHVVSAQPELLAHHLTEAGELPQAIVFWHRAAEHANERAANAEAVGHLATALDLLARMPENPERLELELTLLITMGRVLTAAKGYGHPEVERVYNRALNLAERIKETPRLFPVLLGLTIHHAVRSELSAARDFGERLLRLAQQISDPVLVVEASYALGITCSWRGEFASAWKHFEHGISQYDIAQHRAHLALYGQDGGPICLCRGGMALWYLGHDDRALELMDEALAMTARLGHLFSRAYVLTWAAILHVHRRDIAKAQEAAELALKFAAEHEFPFWRTQGVFLQGWVLAEEGHVEEGIERLREGLAGMQAIGSGMTAPWAMGLLAEAHGKDDRFAEGSTLIDEALTIVARTGNRWCEAELHRLKGELIYSSSECDPAEIEACFRRALNVARVQEAKMWELRSAVSLARLWRAQGHGAQACKLLEPLLGCFSNGHGTLDLQDAQAVVESCGGGKLST</sequence>
<dbReference type="InterPro" id="IPR013761">
    <property type="entry name" value="SAM/pointed_sf"/>
</dbReference>
<reference evidence="5 6" key="1">
    <citation type="journal article" date="2014" name="Syst. Appl. Microbiol.">
        <title>Microsymbionts of Phaseolus vulgaris in acid and alkaline soils of Mexico.</title>
        <authorList>
            <person name="Verastegui-Valdes M.M."/>
            <person name="Zhang Y.J."/>
            <person name="Rivera-Orduna F.N."/>
            <person name="Cheng H.P."/>
            <person name="Sui X.H."/>
            <person name="Wang E.T."/>
        </authorList>
    </citation>
    <scope>NUCLEOTIDE SEQUENCE [LARGE SCALE GENOMIC DNA]</scope>
    <source>
        <strain evidence="5 6">FG01</strain>
    </source>
</reference>
<feature type="domain" description="Guanylate cyclase" evidence="4">
    <location>
        <begin position="85"/>
        <end position="213"/>
    </location>
</feature>
<dbReference type="SMART" id="SM00454">
    <property type="entry name" value="SAM"/>
    <property type="match status" value="1"/>
</dbReference>
<dbReference type="PROSITE" id="PS50105">
    <property type="entry name" value="SAM_DOMAIN"/>
    <property type="match status" value="1"/>
</dbReference>
<dbReference type="InterPro" id="IPR027417">
    <property type="entry name" value="P-loop_NTPase"/>
</dbReference>
<organism evidence="5 6">
    <name type="scientific">Sinorhizobium americanum</name>
    <dbReference type="NCBI Taxonomy" id="194963"/>
    <lineage>
        <taxon>Bacteria</taxon>
        <taxon>Pseudomonadati</taxon>
        <taxon>Pseudomonadota</taxon>
        <taxon>Alphaproteobacteria</taxon>
        <taxon>Hyphomicrobiales</taxon>
        <taxon>Rhizobiaceae</taxon>
        <taxon>Sinorhizobium/Ensifer group</taxon>
        <taxon>Sinorhizobium</taxon>
    </lineage>
</organism>
<keyword evidence="2" id="KW-0067">ATP-binding</keyword>
<dbReference type="SUPFAM" id="SSF55073">
    <property type="entry name" value="Nucleotide cyclase"/>
    <property type="match status" value="1"/>
</dbReference>
<evidence type="ECO:0000256" key="1">
    <source>
        <dbReference type="ARBA" id="ARBA00022741"/>
    </source>
</evidence>
<name>A0A2S3YTR1_9HYPH</name>
<evidence type="ECO:0000259" key="3">
    <source>
        <dbReference type="PROSITE" id="PS50105"/>
    </source>
</evidence>
<accession>A0A2S3YTR1</accession>
<evidence type="ECO:0000313" key="6">
    <source>
        <dbReference type="Proteomes" id="UP000237511"/>
    </source>
</evidence>
<dbReference type="Gene3D" id="3.40.50.300">
    <property type="entry name" value="P-loop containing nucleotide triphosphate hydrolases"/>
    <property type="match status" value="1"/>
</dbReference>
<feature type="domain" description="SAM" evidence="3">
    <location>
        <begin position="1"/>
        <end position="44"/>
    </location>
</feature>
<dbReference type="GO" id="GO:0004016">
    <property type="term" value="F:adenylate cyclase activity"/>
    <property type="evidence" value="ECO:0007669"/>
    <property type="project" value="TreeGrafter"/>
</dbReference>
<keyword evidence="1" id="KW-0547">Nucleotide-binding</keyword>
<evidence type="ECO:0000256" key="2">
    <source>
        <dbReference type="ARBA" id="ARBA00022840"/>
    </source>
</evidence>
<dbReference type="PANTHER" id="PTHR16305">
    <property type="entry name" value="TESTICULAR SOLUBLE ADENYLYL CYCLASE"/>
    <property type="match status" value="1"/>
</dbReference>
<protein>
    <submittedName>
        <fullName evidence="5">Adenylate cyclase</fullName>
    </submittedName>
</protein>
<comment type="caution">
    <text evidence="5">The sequence shown here is derived from an EMBL/GenBank/DDBJ whole genome shotgun (WGS) entry which is preliminary data.</text>
</comment>
<dbReference type="GO" id="GO:0005737">
    <property type="term" value="C:cytoplasm"/>
    <property type="evidence" value="ECO:0007669"/>
    <property type="project" value="TreeGrafter"/>
</dbReference>
<dbReference type="Pfam" id="PF13191">
    <property type="entry name" value="AAA_16"/>
    <property type="match status" value="1"/>
</dbReference>
<dbReference type="SUPFAM" id="SSF47769">
    <property type="entry name" value="SAM/Pointed domain"/>
    <property type="match status" value="1"/>
</dbReference>
<evidence type="ECO:0000259" key="4">
    <source>
        <dbReference type="PROSITE" id="PS50125"/>
    </source>
</evidence>
<dbReference type="SUPFAM" id="SSF52540">
    <property type="entry name" value="P-loop containing nucleoside triphosphate hydrolases"/>
    <property type="match status" value="1"/>
</dbReference>
<dbReference type="PROSITE" id="PS50125">
    <property type="entry name" value="GUANYLATE_CYCLASE_2"/>
    <property type="match status" value="1"/>
</dbReference>
<dbReference type="InterPro" id="IPR029787">
    <property type="entry name" value="Nucleotide_cyclase"/>
</dbReference>
<dbReference type="Gene3D" id="1.10.150.50">
    <property type="entry name" value="Transcription Factor, Ets-1"/>
    <property type="match status" value="1"/>
</dbReference>
<dbReference type="SMART" id="SM00044">
    <property type="entry name" value="CYCc"/>
    <property type="match status" value="1"/>
</dbReference>
<dbReference type="Gene3D" id="3.30.70.1230">
    <property type="entry name" value="Nucleotide cyclase"/>
    <property type="match status" value="1"/>
</dbReference>
<dbReference type="InterPro" id="IPR001054">
    <property type="entry name" value="A/G_cyclase"/>
</dbReference>
<dbReference type="GO" id="GO:0035556">
    <property type="term" value="P:intracellular signal transduction"/>
    <property type="evidence" value="ECO:0007669"/>
    <property type="project" value="InterPro"/>
</dbReference>
<dbReference type="GO" id="GO:0009190">
    <property type="term" value="P:cyclic nucleotide biosynthetic process"/>
    <property type="evidence" value="ECO:0007669"/>
    <property type="project" value="InterPro"/>
</dbReference>
<dbReference type="GO" id="GO:0005524">
    <property type="term" value="F:ATP binding"/>
    <property type="evidence" value="ECO:0007669"/>
    <property type="project" value="UniProtKB-KW"/>
</dbReference>